<proteinExistence type="predicted"/>
<evidence type="ECO:0000313" key="1">
    <source>
        <dbReference type="EMBL" id="CAF0717690.1"/>
    </source>
</evidence>
<dbReference type="EMBL" id="CAJNOC010000129">
    <property type="protein sequence ID" value="CAF0717690.1"/>
    <property type="molecule type" value="Genomic_DNA"/>
</dbReference>
<dbReference type="Proteomes" id="UP000663879">
    <property type="component" value="Unassembled WGS sequence"/>
</dbReference>
<protein>
    <submittedName>
        <fullName evidence="1">Uncharacterized protein</fullName>
    </submittedName>
</protein>
<comment type="caution">
    <text evidence="1">The sequence shown here is derived from an EMBL/GenBank/DDBJ whole genome shotgun (WGS) entry which is preliminary data.</text>
</comment>
<organism evidence="1 2">
    <name type="scientific">Brachionus calyciflorus</name>
    <dbReference type="NCBI Taxonomy" id="104777"/>
    <lineage>
        <taxon>Eukaryota</taxon>
        <taxon>Metazoa</taxon>
        <taxon>Spiralia</taxon>
        <taxon>Gnathifera</taxon>
        <taxon>Rotifera</taxon>
        <taxon>Eurotatoria</taxon>
        <taxon>Monogononta</taxon>
        <taxon>Pseudotrocha</taxon>
        <taxon>Ploima</taxon>
        <taxon>Brachionidae</taxon>
        <taxon>Brachionus</taxon>
    </lineage>
</organism>
<reference evidence="1" key="1">
    <citation type="submission" date="2021-02" db="EMBL/GenBank/DDBJ databases">
        <authorList>
            <person name="Nowell W R."/>
        </authorList>
    </citation>
    <scope>NUCLEOTIDE SEQUENCE</scope>
    <source>
        <strain evidence="1">Ploen Becks lab</strain>
    </source>
</reference>
<gene>
    <name evidence="1" type="ORF">OXX778_LOCUS1849</name>
</gene>
<keyword evidence="2" id="KW-1185">Reference proteome</keyword>
<evidence type="ECO:0000313" key="2">
    <source>
        <dbReference type="Proteomes" id="UP000663879"/>
    </source>
</evidence>
<dbReference type="OrthoDB" id="10049489at2759"/>
<dbReference type="Gene3D" id="3.40.50.410">
    <property type="entry name" value="von Willebrand factor, type A domain"/>
    <property type="match status" value="1"/>
</dbReference>
<dbReference type="InterPro" id="IPR036465">
    <property type="entry name" value="vWFA_dom_sf"/>
</dbReference>
<dbReference type="SUPFAM" id="SSF53300">
    <property type="entry name" value="vWA-like"/>
    <property type="match status" value="1"/>
</dbReference>
<accession>A0A813MAA5</accession>
<dbReference type="AlphaFoldDB" id="A0A813MAA5"/>
<name>A0A813MAA5_9BILA</name>
<sequence>MDATGSMGHLLDQVKNTICVMFERATDVLEEYSLPADSFEIQLVVYRDYDSLESVLQVSGWEIKPLNLRNFMNTVTARGGGDYEEAIEVGLWHVNQEQSKLKDPNFLNSLKTEFLKTELETIKANSIPVHTFYVMKGAEECFAEIAFLTGGQTGFLDVNSSNGADRLIDLITPLILNDVGTINGGMGSRLVEEYKKKYPKSYA</sequence>